<dbReference type="Pfam" id="PF14329">
    <property type="entry name" value="DUF4386"/>
    <property type="match status" value="1"/>
</dbReference>
<feature type="transmembrane region" description="Helical" evidence="2">
    <location>
        <begin position="215"/>
        <end position="233"/>
    </location>
</feature>
<evidence type="ECO:0000313" key="4">
    <source>
        <dbReference type="Proteomes" id="UP000239297"/>
    </source>
</evidence>
<feature type="transmembrane region" description="Helical" evidence="2">
    <location>
        <begin position="93"/>
        <end position="116"/>
    </location>
</feature>
<evidence type="ECO:0000256" key="1">
    <source>
        <dbReference type="SAM" id="MobiDB-lite"/>
    </source>
</evidence>
<evidence type="ECO:0000256" key="2">
    <source>
        <dbReference type="SAM" id="Phobius"/>
    </source>
</evidence>
<feature type="transmembrane region" description="Helical" evidence="2">
    <location>
        <begin position="59"/>
        <end position="81"/>
    </location>
</feature>
<sequence length="268" mass="27643">MRTTSTTGRLGRLTGLLFVISALAFAAAATLLTIAFDWPDILREPAEVVLQAFAAGGPGLVWLWFATAWAYGLLAVPVLLLPAALGLRSSPALQVATSVGAVSVLVSLIGFLRWVFVVPPLADSHATGDAQTQAAVEAAWTAQHQFGGALLGEHLGQLLVIGWSVTLSVIILRSGALPRWLGAAGIAASAIYLLNQGDILSTAVPGFPVWDLAGLIGSTAWGLWIAALGVTLLTRTAPGHSDTADEPAPASIPRTPTTGGPAHTGRRN</sequence>
<keyword evidence="2" id="KW-0812">Transmembrane</keyword>
<feature type="region of interest" description="Disordered" evidence="1">
    <location>
        <begin position="239"/>
        <end position="268"/>
    </location>
</feature>
<dbReference type="RefSeq" id="WP_104119646.1">
    <property type="nucleotide sequence ID" value="NZ_PRKW01000001.1"/>
</dbReference>
<dbReference type="Proteomes" id="UP000239297">
    <property type="component" value="Unassembled WGS sequence"/>
</dbReference>
<evidence type="ECO:0000313" key="3">
    <source>
        <dbReference type="EMBL" id="PPB50371.1"/>
    </source>
</evidence>
<reference evidence="3 4" key="1">
    <citation type="journal article" date="2014" name="Int. J. Syst. Evol. Microbiol.">
        <title>Arthrobacter pityocampae sp. nov., isolated from Thaumetopoea pityocampa (Lep., Thaumetopoeidae).</title>
        <authorList>
            <person name="Ince I.A."/>
            <person name="Demirbag Z."/>
            <person name="Kati H."/>
        </authorList>
    </citation>
    <scope>NUCLEOTIDE SEQUENCE [LARGE SCALE GENOMIC DNA]</scope>
    <source>
        <strain evidence="3 4">Tp2</strain>
    </source>
</reference>
<name>A0A2S5J0Q5_9MICC</name>
<feature type="transmembrane region" description="Helical" evidence="2">
    <location>
        <begin position="154"/>
        <end position="172"/>
    </location>
</feature>
<dbReference type="OrthoDB" id="326446at2"/>
<feature type="transmembrane region" description="Helical" evidence="2">
    <location>
        <begin position="179"/>
        <end position="195"/>
    </location>
</feature>
<dbReference type="InterPro" id="IPR025495">
    <property type="entry name" value="DUF4386"/>
</dbReference>
<dbReference type="AlphaFoldDB" id="A0A2S5J0Q5"/>
<accession>A0A2S5J0Q5</accession>
<keyword evidence="2" id="KW-0472">Membrane</keyword>
<organism evidence="3 4">
    <name type="scientific">Arthrobacter pityocampae</name>
    <dbReference type="NCBI Taxonomy" id="547334"/>
    <lineage>
        <taxon>Bacteria</taxon>
        <taxon>Bacillati</taxon>
        <taxon>Actinomycetota</taxon>
        <taxon>Actinomycetes</taxon>
        <taxon>Micrococcales</taxon>
        <taxon>Micrococcaceae</taxon>
        <taxon>Arthrobacter</taxon>
    </lineage>
</organism>
<protein>
    <submittedName>
        <fullName evidence="3">DUF4386 domain-containing protein</fullName>
    </submittedName>
</protein>
<dbReference type="EMBL" id="PRKW01000001">
    <property type="protein sequence ID" value="PPB50371.1"/>
    <property type="molecule type" value="Genomic_DNA"/>
</dbReference>
<keyword evidence="2" id="KW-1133">Transmembrane helix</keyword>
<keyword evidence="4" id="KW-1185">Reference proteome</keyword>
<comment type="caution">
    <text evidence="3">The sequence shown here is derived from an EMBL/GenBank/DDBJ whole genome shotgun (WGS) entry which is preliminary data.</text>
</comment>
<proteinExistence type="predicted"/>
<gene>
    <name evidence="3" type="ORF">C4K88_00160</name>
</gene>